<dbReference type="AlphaFoldDB" id="A0A147BRY3"/>
<keyword evidence="1" id="KW-1133">Transmembrane helix</keyword>
<organism evidence="2">
    <name type="scientific">Ixodes ricinus</name>
    <name type="common">Common tick</name>
    <name type="synonym">Acarus ricinus</name>
    <dbReference type="NCBI Taxonomy" id="34613"/>
    <lineage>
        <taxon>Eukaryota</taxon>
        <taxon>Metazoa</taxon>
        <taxon>Ecdysozoa</taxon>
        <taxon>Arthropoda</taxon>
        <taxon>Chelicerata</taxon>
        <taxon>Arachnida</taxon>
        <taxon>Acari</taxon>
        <taxon>Parasitiformes</taxon>
        <taxon>Ixodida</taxon>
        <taxon>Ixodoidea</taxon>
        <taxon>Ixodidae</taxon>
        <taxon>Ixodinae</taxon>
        <taxon>Ixodes</taxon>
    </lineage>
</organism>
<name>A0A147BRY3_IXORI</name>
<accession>A0A147BRY3</accession>
<proteinExistence type="predicted"/>
<feature type="transmembrane region" description="Helical" evidence="1">
    <location>
        <begin position="21"/>
        <end position="45"/>
    </location>
</feature>
<evidence type="ECO:0000256" key="1">
    <source>
        <dbReference type="SAM" id="Phobius"/>
    </source>
</evidence>
<feature type="non-terminal residue" evidence="2">
    <location>
        <position position="1"/>
    </location>
</feature>
<dbReference type="EMBL" id="GEGO01001895">
    <property type="protein sequence ID" value="JAR93509.1"/>
    <property type="molecule type" value="Transcribed_RNA"/>
</dbReference>
<keyword evidence="1" id="KW-0472">Membrane</keyword>
<sequence length="72" mass="7810">SCSVVAAESPPAFQLPRRSSVLYLFLVGTSSPIKPLFFSSLLVFVSPPLVTICTHAHCYVHACCRQQVSDLS</sequence>
<evidence type="ECO:0000313" key="2">
    <source>
        <dbReference type="EMBL" id="JAR93509.1"/>
    </source>
</evidence>
<reference evidence="2" key="1">
    <citation type="journal article" date="2018" name="PLoS Negl. Trop. Dis.">
        <title>Sialome diversity of ticks revealed by RNAseq of single tick salivary glands.</title>
        <authorList>
            <person name="Perner J."/>
            <person name="Kropackova S."/>
            <person name="Kopacek P."/>
            <person name="Ribeiro J.M."/>
        </authorList>
    </citation>
    <scope>NUCLEOTIDE SEQUENCE</scope>
    <source>
        <strain evidence="2">Siblings of single egg batch collected in Ceske Budejovice</strain>
        <tissue evidence="2">Salivary glands</tissue>
    </source>
</reference>
<protein>
    <submittedName>
        <fullName evidence="2">Uncharacterized protein</fullName>
    </submittedName>
</protein>
<keyword evidence="1" id="KW-0812">Transmembrane</keyword>